<proteinExistence type="predicted"/>
<name>A0A8H3GD62_9AGAM</name>
<evidence type="ECO:0000313" key="2">
    <source>
        <dbReference type="EMBL" id="CAE6444082.1"/>
    </source>
</evidence>
<accession>A0A8H3GD62</accession>
<dbReference type="Pfam" id="PF21294">
    <property type="entry name" value="Polysacc_lyase_14"/>
    <property type="match status" value="1"/>
</dbReference>
<evidence type="ECO:0000259" key="1">
    <source>
        <dbReference type="Pfam" id="PF21294"/>
    </source>
</evidence>
<feature type="domain" description="Polysaccharide lyase 14" evidence="1">
    <location>
        <begin position="86"/>
        <end position="296"/>
    </location>
</feature>
<evidence type="ECO:0000313" key="3">
    <source>
        <dbReference type="Proteomes" id="UP000663826"/>
    </source>
</evidence>
<protein>
    <recommendedName>
        <fullName evidence="1">Polysaccharide lyase 14 domain-containing protein</fullName>
    </recommendedName>
</protein>
<dbReference type="Gene3D" id="2.60.120.200">
    <property type="match status" value="1"/>
</dbReference>
<dbReference type="PANTHER" id="PTHR40124:SF1">
    <property type="entry name" value="DISAGGREGATASE RELATED REPEAT PROTEIN"/>
    <property type="match status" value="1"/>
</dbReference>
<dbReference type="InterPro" id="IPR048958">
    <property type="entry name" value="Polysacc_lyase_14"/>
</dbReference>
<sequence>MFDKIKSKLHLDSHDPTHSSSQTTDECPSIDESHLFPIPVVTGFTTLPGCAASTLSLTQLDDKSLGIQKSTPGFSRRTVRVDGLDAYEASYPKGSINPQGNIKGGFGCYLERAEFEKARDVLFSYAIKFEEGFDFVKGGKLPGLYGGATPELAYGCSGGRQDGRDQCFSLRLMWRPKGTGEIYAYIPDVPSNHEALQNVPPKTHCNPDFGWSIARGSFTFVPGEWTTIAERVRLNDVGCANGIIQLWANGKLVVDIQGLEIRVDKEVVFRGVHFQTFFGGKAQDWASTKDQCAYFGAVGAGIVEW</sequence>
<dbReference type="PANTHER" id="PTHR40124">
    <property type="match status" value="1"/>
</dbReference>
<dbReference type="Proteomes" id="UP000663826">
    <property type="component" value="Unassembled WGS sequence"/>
</dbReference>
<dbReference type="EMBL" id="CAJMWQ010001280">
    <property type="protein sequence ID" value="CAE6444082.1"/>
    <property type="molecule type" value="Genomic_DNA"/>
</dbReference>
<organism evidence="2 3">
    <name type="scientific">Rhizoctonia solani</name>
    <dbReference type="NCBI Taxonomy" id="456999"/>
    <lineage>
        <taxon>Eukaryota</taxon>
        <taxon>Fungi</taxon>
        <taxon>Dikarya</taxon>
        <taxon>Basidiomycota</taxon>
        <taxon>Agaricomycotina</taxon>
        <taxon>Agaricomycetes</taxon>
        <taxon>Cantharellales</taxon>
        <taxon>Ceratobasidiaceae</taxon>
        <taxon>Rhizoctonia</taxon>
    </lineage>
</organism>
<dbReference type="AlphaFoldDB" id="A0A8H3GD62"/>
<reference evidence="2" key="1">
    <citation type="submission" date="2021-01" db="EMBL/GenBank/DDBJ databases">
        <authorList>
            <person name="Kaushik A."/>
        </authorList>
    </citation>
    <scope>NUCLEOTIDE SEQUENCE</scope>
    <source>
        <strain evidence="2">AG1-1B</strain>
    </source>
</reference>
<gene>
    <name evidence="2" type="ORF">RDB_LOCUS72803</name>
</gene>
<comment type="caution">
    <text evidence="2">The sequence shown here is derived from an EMBL/GenBank/DDBJ whole genome shotgun (WGS) entry which is preliminary data.</text>
</comment>